<sequence length="244" mass="26483">MKKLITKILAAGMICSSLFTANFSAYAEDKAAVSEKSDLAIARASLYFPTLQSSIKGCFINSDGTYDVTFDAKDYASELDRTSVSLYIDPLTPFYLGGKGNVKLTIEEVWLDGIKYEGELAGKPVNGWKTHQPTDYCVITSLCDLKYTDSKGFDFKNTVRIVFNISGLTLPKLENGRYRGDVNGDNKIDAVDASLVLKHYADTSVGNSSSLNSEQAAAADINNDGLTDSNDASSILSYYSQTST</sequence>
<evidence type="ECO:0000259" key="2">
    <source>
        <dbReference type="PROSITE" id="PS51766"/>
    </source>
</evidence>
<keyword evidence="1" id="KW-0732">Signal</keyword>
<dbReference type="GO" id="GO:0004553">
    <property type="term" value="F:hydrolase activity, hydrolyzing O-glycosyl compounds"/>
    <property type="evidence" value="ECO:0007669"/>
    <property type="project" value="InterPro"/>
</dbReference>
<dbReference type="CDD" id="cd14255">
    <property type="entry name" value="Dockerin_III"/>
    <property type="match status" value="1"/>
</dbReference>
<feature type="signal peptide" evidence="1">
    <location>
        <begin position="1"/>
        <end position="27"/>
    </location>
</feature>
<dbReference type="InterPro" id="IPR036439">
    <property type="entry name" value="Dockerin_dom_sf"/>
</dbReference>
<organism evidence="3 4">
    <name type="scientific">Ruminococcus flavefaciens</name>
    <dbReference type="NCBI Taxonomy" id="1265"/>
    <lineage>
        <taxon>Bacteria</taxon>
        <taxon>Bacillati</taxon>
        <taxon>Bacillota</taxon>
        <taxon>Clostridia</taxon>
        <taxon>Eubacteriales</taxon>
        <taxon>Oscillospiraceae</taxon>
        <taxon>Ruminococcus</taxon>
    </lineage>
</organism>
<proteinExistence type="predicted"/>
<dbReference type="SUPFAM" id="SSF63446">
    <property type="entry name" value="Type I dockerin domain"/>
    <property type="match status" value="1"/>
</dbReference>
<dbReference type="InterPro" id="IPR002105">
    <property type="entry name" value="Dockerin_1_rpt"/>
</dbReference>
<dbReference type="Gene3D" id="1.10.1330.10">
    <property type="entry name" value="Dockerin domain"/>
    <property type="match status" value="2"/>
</dbReference>
<gene>
    <name evidence="3" type="ORF">SAMN02910265_00310</name>
</gene>
<evidence type="ECO:0000313" key="4">
    <source>
        <dbReference type="Proteomes" id="UP000183190"/>
    </source>
</evidence>
<dbReference type="InterPro" id="IPR016134">
    <property type="entry name" value="Dockerin_dom"/>
</dbReference>
<dbReference type="AlphaFoldDB" id="A0A1H6HUI7"/>
<protein>
    <recommendedName>
        <fullName evidence="2">Dockerin domain-containing protein</fullName>
    </recommendedName>
</protein>
<dbReference type="Pfam" id="PF00404">
    <property type="entry name" value="Dockerin_1"/>
    <property type="match status" value="1"/>
</dbReference>
<dbReference type="EMBL" id="FNWV01000001">
    <property type="protein sequence ID" value="SEH39256.1"/>
    <property type="molecule type" value="Genomic_DNA"/>
</dbReference>
<evidence type="ECO:0000256" key="1">
    <source>
        <dbReference type="SAM" id="SignalP"/>
    </source>
</evidence>
<accession>A0A1H6HUI7</accession>
<reference evidence="3 4" key="1">
    <citation type="submission" date="2016-10" db="EMBL/GenBank/DDBJ databases">
        <authorList>
            <person name="de Groot N.N."/>
        </authorList>
    </citation>
    <scope>NUCLEOTIDE SEQUENCE [LARGE SCALE GENOMIC DNA]</scope>
    <source>
        <strain evidence="3 4">YAD2003</strain>
    </source>
</reference>
<feature type="chain" id="PRO_5010179927" description="Dockerin domain-containing protein" evidence="1">
    <location>
        <begin position="28"/>
        <end position="244"/>
    </location>
</feature>
<dbReference type="Proteomes" id="UP000183190">
    <property type="component" value="Unassembled WGS sequence"/>
</dbReference>
<dbReference type="GO" id="GO:0000272">
    <property type="term" value="P:polysaccharide catabolic process"/>
    <property type="evidence" value="ECO:0007669"/>
    <property type="project" value="InterPro"/>
</dbReference>
<dbReference type="PROSITE" id="PS51766">
    <property type="entry name" value="DOCKERIN"/>
    <property type="match status" value="1"/>
</dbReference>
<feature type="domain" description="Dockerin" evidence="2">
    <location>
        <begin position="175"/>
        <end position="244"/>
    </location>
</feature>
<evidence type="ECO:0000313" key="3">
    <source>
        <dbReference type="EMBL" id="SEH39256.1"/>
    </source>
</evidence>
<dbReference type="RefSeq" id="WP_242872805.1">
    <property type="nucleotide sequence ID" value="NZ_FNWV01000001.1"/>
</dbReference>
<name>A0A1H6HUI7_RUMFL</name>